<keyword evidence="4" id="KW-0067">ATP-binding</keyword>
<feature type="compositionally biased region" description="Basic residues" evidence="6">
    <location>
        <begin position="1"/>
        <end position="10"/>
    </location>
</feature>
<dbReference type="Pfam" id="PF00270">
    <property type="entry name" value="DEAD"/>
    <property type="match status" value="1"/>
</dbReference>
<dbReference type="InterPro" id="IPR002464">
    <property type="entry name" value="DNA/RNA_helicase_DEAH_CS"/>
</dbReference>
<evidence type="ECO:0000256" key="2">
    <source>
        <dbReference type="ARBA" id="ARBA00022741"/>
    </source>
</evidence>
<dbReference type="Pfam" id="PF00271">
    <property type="entry name" value="Helicase_C"/>
    <property type="match status" value="1"/>
</dbReference>
<dbReference type="AlphaFoldDB" id="A0AAD4KTT6"/>
<dbReference type="InterPro" id="IPR011545">
    <property type="entry name" value="DEAD/DEAH_box_helicase_dom"/>
</dbReference>
<feature type="domain" description="Helicase C-terminal" evidence="8">
    <location>
        <begin position="922"/>
        <end position="1027"/>
    </location>
</feature>
<feature type="compositionally biased region" description="Low complexity" evidence="6">
    <location>
        <begin position="32"/>
        <end position="47"/>
    </location>
</feature>
<feature type="region of interest" description="Disordered" evidence="6">
    <location>
        <begin position="1"/>
        <end position="72"/>
    </location>
</feature>
<feature type="domain" description="Helicase ATP-binding" evidence="7">
    <location>
        <begin position="673"/>
        <end position="844"/>
    </location>
</feature>
<proteinExistence type="predicted"/>
<dbReference type="GO" id="GO:0016787">
    <property type="term" value="F:hydrolase activity"/>
    <property type="evidence" value="ECO:0007669"/>
    <property type="project" value="UniProtKB-KW"/>
</dbReference>
<dbReference type="GO" id="GO:0003724">
    <property type="term" value="F:RNA helicase activity"/>
    <property type="evidence" value="ECO:0007669"/>
    <property type="project" value="UniProtKB-EC"/>
</dbReference>
<feature type="compositionally biased region" description="Polar residues" evidence="6">
    <location>
        <begin position="255"/>
        <end position="264"/>
    </location>
</feature>
<feature type="compositionally biased region" description="Basic and acidic residues" evidence="6">
    <location>
        <begin position="145"/>
        <end position="160"/>
    </location>
</feature>
<dbReference type="SMART" id="SM00487">
    <property type="entry name" value="DEXDc"/>
    <property type="match status" value="1"/>
</dbReference>
<comment type="catalytic activity">
    <reaction evidence="5">
        <text>ATP + H2O = ADP + phosphate + H(+)</text>
        <dbReference type="Rhea" id="RHEA:13065"/>
        <dbReference type="ChEBI" id="CHEBI:15377"/>
        <dbReference type="ChEBI" id="CHEBI:15378"/>
        <dbReference type="ChEBI" id="CHEBI:30616"/>
        <dbReference type="ChEBI" id="CHEBI:43474"/>
        <dbReference type="ChEBI" id="CHEBI:456216"/>
        <dbReference type="EC" id="3.6.4.13"/>
    </reaction>
</comment>
<protein>
    <recommendedName>
        <fullName evidence="1">RNA helicase</fullName>
        <ecNumber evidence="1">3.6.4.13</ecNumber>
    </recommendedName>
</protein>
<dbReference type="RefSeq" id="XP_046070892.1">
    <property type="nucleotide sequence ID" value="XM_046209704.1"/>
</dbReference>
<sequence length="1027" mass="115315">MPPNKKKKKPASNPARGFATVSVPSRPKIVDLTAVSSTAESSLAASEGENSPPPTDIQQPVAGNDSKKTLQALSPEELERHFEQAELQSLVDKHAAKCKSEALRQVSKLETERRVLRPQANILGLNDWMPQDILDRVLTSAQTELDNRDPPSERDLDGSKEEELATRLWTLKETFQKLRFSQTRVEELLKYLVTYNSGFAGGSKDLSWVIDESLNWLALQCSPAELPPYDKKEAVFPKTEEAITSWINDSKERQSASASISSTPGKDDWKKSKAPPPLINDPEVVLDDSDSSIDPENFVDEYVSLQSRLYKIQPRLIDQLAKGAKRATRENRAQNESDPRAKSILRKLTKIENDVLFDRHEADVKWLDTLNHLRQEAAFVREKERTIETPSGPIQPSKDFGEDSGVVGDAPLETPISDDEGLFGEIFAGDISNGPSSILETPNSHHLLRDFGKPSGLSPRRVLEEVCKARDPASKVLFKDLSVSSYSNRKAIEIQWSKPQEEPLPITVERVTIQSNPFTLFASMDSIATSTSPQAEGYTSTLGLFLISSLNTKEGKAYLRLPAVWRELWAEFSEIKKREEDQADKAQFKYLRDLIQEHHGKFEHDVVLSENFKRRNGSSKKTEPPEISQDLGSHISTEKMTHLWKEKSSTSSFQKMAEFRKSLPVWAYKQEILDTLANNQTIIVCSETGSGKSTQIPSFIMENELANSRECKIYVTEPRRISAISLARRVSEELGEKPHEVGTNKSLVGYAIRLESKISQSTRLIFATTGVVVRMLERPSDFQDISHIVLDEVHERSIDSDFLLIVLRRLLAQRPDLRVVLMSATVDARRFSNYLNGAPVLNIPGRTFPVEVKYLEDAVHLTNHRIADQQSGSIIDDDEDSSSEGPRNDDATRSLRVSLEGYPQKTKETVLKFDEYRLDYRLITKLLVSIATKPELISYSRAILVFMPGLAEIRRLHDEIGADSMFNQGWILHTLHSSISSEDQEKAFLVPPEGTRKIVIATNIAETGITIPDITAVIDAGKEKVMR</sequence>
<evidence type="ECO:0000256" key="3">
    <source>
        <dbReference type="ARBA" id="ARBA00022801"/>
    </source>
</evidence>
<dbReference type="PROSITE" id="PS51194">
    <property type="entry name" value="HELICASE_CTER"/>
    <property type="match status" value="1"/>
</dbReference>
<dbReference type="Proteomes" id="UP001201262">
    <property type="component" value="Unassembled WGS sequence"/>
</dbReference>
<dbReference type="InterPro" id="IPR027417">
    <property type="entry name" value="P-loop_NTPase"/>
</dbReference>
<evidence type="ECO:0000256" key="6">
    <source>
        <dbReference type="SAM" id="MobiDB-lite"/>
    </source>
</evidence>
<dbReference type="EC" id="3.6.4.13" evidence="1"/>
<feature type="region of interest" description="Disordered" evidence="6">
    <location>
        <begin position="246"/>
        <end position="286"/>
    </location>
</feature>
<feature type="region of interest" description="Disordered" evidence="6">
    <location>
        <begin position="872"/>
        <end position="898"/>
    </location>
</feature>
<dbReference type="GO" id="GO:0005524">
    <property type="term" value="F:ATP binding"/>
    <property type="evidence" value="ECO:0007669"/>
    <property type="project" value="UniProtKB-KW"/>
</dbReference>
<dbReference type="CDD" id="cd18791">
    <property type="entry name" value="SF2_C_RHA"/>
    <property type="match status" value="1"/>
</dbReference>
<evidence type="ECO:0000259" key="7">
    <source>
        <dbReference type="PROSITE" id="PS51192"/>
    </source>
</evidence>
<evidence type="ECO:0000256" key="5">
    <source>
        <dbReference type="ARBA" id="ARBA00047984"/>
    </source>
</evidence>
<evidence type="ECO:0000313" key="9">
    <source>
        <dbReference type="EMBL" id="KAH8695954.1"/>
    </source>
</evidence>
<evidence type="ECO:0000259" key="8">
    <source>
        <dbReference type="PROSITE" id="PS51194"/>
    </source>
</evidence>
<dbReference type="PROSITE" id="PS00690">
    <property type="entry name" value="DEAH_ATP_HELICASE"/>
    <property type="match status" value="1"/>
</dbReference>
<dbReference type="CDD" id="cd17917">
    <property type="entry name" value="DEXHc_RHA-like"/>
    <property type="match status" value="1"/>
</dbReference>
<dbReference type="InterPro" id="IPR014001">
    <property type="entry name" value="Helicase_ATP-bd"/>
</dbReference>
<dbReference type="PANTHER" id="PTHR18934:SF145">
    <property type="entry name" value="ATP-DEPENDENT RNA HELICASE DHX57-RELATED"/>
    <property type="match status" value="1"/>
</dbReference>
<comment type="caution">
    <text evidence="9">The sequence shown here is derived from an EMBL/GenBank/DDBJ whole genome shotgun (WGS) entry which is preliminary data.</text>
</comment>
<evidence type="ECO:0000256" key="4">
    <source>
        <dbReference type="ARBA" id="ARBA00022840"/>
    </source>
</evidence>
<dbReference type="Gene3D" id="3.40.50.300">
    <property type="entry name" value="P-loop containing nucleotide triphosphate hydrolases"/>
    <property type="match status" value="2"/>
</dbReference>
<evidence type="ECO:0000256" key="1">
    <source>
        <dbReference type="ARBA" id="ARBA00012552"/>
    </source>
</evidence>
<dbReference type="PROSITE" id="PS51192">
    <property type="entry name" value="HELICASE_ATP_BIND_1"/>
    <property type="match status" value="1"/>
</dbReference>
<keyword evidence="3" id="KW-0378">Hydrolase</keyword>
<keyword evidence="2" id="KW-0547">Nucleotide-binding</keyword>
<organism evidence="9 10">
    <name type="scientific">Talaromyces proteolyticus</name>
    <dbReference type="NCBI Taxonomy" id="1131652"/>
    <lineage>
        <taxon>Eukaryota</taxon>
        <taxon>Fungi</taxon>
        <taxon>Dikarya</taxon>
        <taxon>Ascomycota</taxon>
        <taxon>Pezizomycotina</taxon>
        <taxon>Eurotiomycetes</taxon>
        <taxon>Eurotiomycetidae</taxon>
        <taxon>Eurotiales</taxon>
        <taxon>Trichocomaceae</taxon>
        <taxon>Talaromyces</taxon>
        <taxon>Talaromyces sect. Bacilispori</taxon>
    </lineage>
</organism>
<dbReference type="GeneID" id="70239991"/>
<dbReference type="GO" id="GO:0003723">
    <property type="term" value="F:RNA binding"/>
    <property type="evidence" value="ECO:0007669"/>
    <property type="project" value="TreeGrafter"/>
</dbReference>
<dbReference type="InterPro" id="IPR001650">
    <property type="entry name" value="Helicase_C-like"/>
</dbReference>
<dbReference type="EMBL" id="JAJTJA010000007">
    <property type="protein sequence ID" value="KAH8695954.1"/>
    <property type="molecule type" value="Genomic_DNA"/>
</dbReference>
<dbReference type="SUPFAM" id="SSF52540">
    <property type="entry name" value="P-loop containing nucleoside triphosphate hydrolases"/>
    <property type="match status" value="1"/>
</dbReference>
<dbReference type="FunFam" id="3.40.50.300:FF:000500">
    <property type="entry name" value="ATP-dependent RNA helicase DHX29"/>
    <property type="match status" value="1"/>
</dbReference>
<gene>
    <name evidence="9" type="ORF">BGW36DRAFT_178969</name>
</gene>
<reference evidence="9" key="1">
    <citation type="submission" date="2021-12" db="EMBL/GenBank/DDBJ databases">
        <title>Convergent genome expansion in fungi linked to evolution of root-endophyte symbiosis.</title>
        <authorList>
            <consortium name="DOE Joint Genome Institute"/>
            <person name="Ke Y.-H."/>
            <person name="Bonito G."/>
            <person name="Liao H.-L."/>
            <person name="Looney B."/>
            <person name="Rojas-Flechas A."/>
            <person name="Nash J."/>
            <person name="Hameed K."/>
            <person name="Schadt C."/>
            <person name="Martin F."/>
            <person name="Crous P.W."/>
            <person name="Miettinen O."/>
            <person name="Magnuson J.K."/>
            <person name="Labbe J."/>
            <person name="Jacobson D."/>
            <person name="Doktycz M.J."/>
            <person name="Veneault-Fourrey C."/>
            <person name="Kuo A."/>
            <person name="Mondo S."/>
            <person name="Calhoun S."/>
            <person name="Riley R."/>
            <person name="Ohm R."/>
            <person name="LaButti K."/>
            <person name="Andreopoulos B."/>
            <person name="Pangilinan J."/>
            <person name="Nolan M."/>
            <person name="Tritt A."/>
            <person name="Clum A."/>
            <person name="Lipzen A."/>
            <person name="Daum C."/>
            <person name="Barry K."/>
            <person name="Grigoriev I.V."/>
            <person name="Vilgalys R."/>
        </authorList>
    </citation>
    <scope>NUCLEOTIDE SEQUENCE</scope>
    <source>
        <strain evidence="9">PMI_201</strain>
    </source>
</reference>
<accession>A0AAD4KTT6</accession>
<name>A0AAD4KTT6_9EURO</name>
<dbReference type="PANTHER" id="PTHR18934">
    <property type="entry name" value="ATP-DEPENDENT RNA HELICASE"/>
    <property type="match status" value="1"/>
</dbReference>
<keyword evidence="10" id="KW-1185">Reference proteome</keyword>
<feature type="region of interest" description="Disordered" evidence="6">
    <location>
        <begin position="141"/>
        <end position="160"/>
    </location>
</feature>
<evidence type="ECO:0000313" key="10">
    <source>
        <dbReference type="Proteomes" id="UP001201262"/>
    </source>
</evidence>